<dbReference type="InterPro" id="IPR046720">
    <property type="entry name" value="DUF6612"/>
</dbReference>
<dbReference type="InterPro" id="IPR029046">
    <property type="entry name" value="LolA/LolB/LppX"/>
</dbReference>
<accession>A0ABW3ERI0</accession>
<comment type="caution">
    <text evidence="1">The sequence shown here is derived from an EMBL/GenBank/DDBJ whole genome shotgun (WGS) entry which is preliminary data.</text>
</comment>
<dbReference type="PROSITE" id="PS51257">
    <property type="entry name" value="PROKAR_LIPOPROTEIN"/>
    <property type="match status" value="1"/>
</dbReference>
<dbReference type="RefSeq" id="WP_378299939.1">
    <property type="nucleotide sequence ID" value="NZ_JBHTJA010000033.1"/>
</dbReference>
<reference evidence="2" key="1">
    <citation type="journal article" date="2019" name="Int. J. Syst. Evol. Microbiol.">
        <title>The Global Catalogue of Microorganisms (GCM) 10K type strain sequencing project: providing services to taxonomists for standard genome sequencing and annotation.</title>
        <authorList>
            <consortium name="The Broad Institute Genomics Platform"/>
            <consortium name="The Broad Institute Genome Sequencing Center for Infectious Disease"/>
            <person name="Wu L."/>
            <person name="Ma J."/>
        </authorList>
    </citation>
    <scope>NUCLEOTIDE SEQUENCE [LARGE SCALE GENOMIC DNA]</scope>
    <source>
        <strain evidence="2">JCM 31202</strain>
    </source>
</reference>
<protein>
    <submittedName>
        <fullName evidence="1">DUF6612 family protein</fullName>
    </submittedName>
</protein>
<keyword evidence="2" id="KW-1185">Reference proteome</keyword>
<proteinExistence type="predicted"/>
<organism evidence="1 2">
    <name type="scientific">Actinomadura sediminis</name>
    <dbReference type="NCBI Taxonomy" id="1038904"/>
    <lineage>
        <taxon>Bacteria</taxon>
        <taxon>Bacillati</taxon>
        <taxon>Actinomycetota</taxon>
        <taxon>Actinomycetes</taxon>
        <taxon>Streptosporangiales</taxon>
        <taxon>Thermomonosporaceae</taxon>
        <taxon>Actinomadura</taxon>
    </lineage>
</organism>
<name>A0ABW3ERI0_9ACTN</name>
<gene>
    <name evidence="1" type="ORF">ACFQ11_17720</name>
</gene>
<dbReference type="Gene3D" id="2.50.20.20">
    <property type="match status" value="1"/>
</dbReference>
<dbReference type="Pfam" id="PF20316">
    <property type="entry name" value="DUF6612"/>
    <property type="match status" value="1"/>
</dbReference>
<evidence type="ECO:0000313" key="2">
    <source>
        <dbReference type="Proteomes" id="UP001596972"/>
    </source>
</evidence>
<sequence>MIRRFAVGTALVTSLTLSLTGCLGDAGDKVSQAGENLKLSAAQVLGKSAEKTGQIDSFQADFDMTVQAPDGNVKAAGVMQYQLKPELAYSMKYTEMSVGGQSMAGMEQLLIGRTMYMKMPMLSELPGAGGKPWMKISLEEAGKAAGLNIDQMLQQSQQMDPVQNMKKLTASKDVREVGKENVNGVETTHYSGTYKLADAIAELPAEQQDAARAAIAQTGMESMKFDVWVDGQQLPQKMAMTTPSSAAGAMSMTMTYRDYGKPVQIAAPPAGQVTDMAEMMQGMGGGLGGS</sequence>
<dbReference type="EMBL" id="JBHTJA010000033">
    <property type="protein sequence ID" value="MFD0902240.1"/>
    <property type="molecule type" value="Genomic_DNA"/>
</dbReference>
<evidence type="ECO:0000313" key="1">
    <source>
        <dbReference type="EMBL" id="MFD0902240.1"/>
    </source>
</evidence>
<dbReference type="SUPFAM" id="SSF89392">
    <property type="entry name" value="Prokaryotic lipoproteins and lipoprotein localization factors"/>
    <property type="match status" value="1"/>
</dbReference>
<dbReference type="Proteomes" id="UP001596972">
    <property type="component" value="Unassembled WGS sequence"/>
</dbReference>